<gene>
    <name evidence="11" type="ORF">KK062_24665</name>
</gene>
<evidence type="ECO:0000256" key="4">
    <source>
        <dbReference type="ARBA" id="ARBA00022692"/>
    </source>
</evidence>
<dbReference type="SUPFAM" id="SSF56935">
    <property type="entry name" value="Porins"/>
    <property type="match status" value="1"/>
</dbReference>
<keyword evidence="6 8" id="KW-0472">Membrane</keyword>
<organism evidence="11 12">
    <name type="scientific">Dawidia cretensis</name>
    <dbReference type="NCBI Taxonomy" id="2782350"/>
    <lineage>
        <taxon>Bacteria</taxon>
        <taxon>Pseudomonadati</taxon>
        <taxon>Bacteroidota</taxon>
        <taxon>Cytophagia</taxon>
        <taxon>Cytophagales</taxon>
        <taxon>Chryseotaleaceae</taxon>
        <taxon>Dawidia</taxon>
    </lineage>
</organism>
<dbReference type="GO" id="GO:0009279">
    <property type="term" value="C:cell outer membrane"/>
    <property type="evidence" value="ECO:0007669"/>
    <property type="project" value="UniProtKB-SubCell"/>
</dbReference>
<evidence type="ECO:0000313" key="12">
    <source>
        <dbReference type="Proteomes" id="UP001319080"/>
    </source>
</evidence>
<dbReference type="InterPro" id="IPR039426">
    <property type="entry name" value="TonB-dep_rcpt-like"/>
</dbReference>
<sequence>MSVSVFLSLTQSSAQQRSPTSIEGSIKNSNREALVGATVGIAALNKFTLTDAQGEFRLTAIPAGSYTLTVRYIGHQDAKQTVAVSSRTVHVSIVLEESTSELSEVEVVGKTDTQLAKEQPIKAEVINTRAFAMQPTTMTDLMNRASGVRVRQTGGLGSNANLMLNGFQGQAIKYFRDDIPMDYLGAGYNFALVPVNMLERLEIYKGVLPVRLGADALGGAVNMVSKRSYDKYAESSYEIGSFNTHRASANLYYQDTTRKLFVGADMFVNYSDNNYDVTVDVTDEETSTQHKEKIKLFHNTFKHYYGELYGGVIGTRWADELRLSLTGFWIHRDNQYGATMDQAFGASTSRQYSVIPTLRYKKSFLNKRLQLDQFLVNNTIHTEQVDTVRGTYTWYGTFKPNPARRGEMTPQGSLADTEFSYFTSRTNLSYRIHDRHRVELNVVYTTLGRVGKDPLGLTFAASGRDILSVPAEYDKLVAAAGWESRFLDGRMTNELSGKFYRYETRAMDADYEGDEINRSLTRERWGVAEAIRYTFRGNSFIRFSGEVSTRLPEQGELFGDGNLRVSNFALKPERSTNVNLGYRYQNSKRYTLEINSFYRITHDLILNVPYNLLLNRFENVNDVRGLGFEADATVSILPWLKANGNFTYQDFRMFDTNNKLTEDARLRNTPFFFANLGLTTAHTNVFRSGDKLQGFWYFSFVREYYLDYVPKDREPDGLLGLWGKAKFDTDNIIPDQSVHTAGLSYFPVKKLSVSAQVRNLLDAGIYDNFRIQNAGRSLHLKLTYIFL</sequence>
<evidence type="ECO:0000256" key="3">
    <source>
        <dbReference type="ARBA" id="ARBA00022452"/>
    </source>
</evidence>
<evidence type="ECO:0000259" key="9">
    <source>
        <dbReference type="Pfam" id="PF07715"/>
    </source>
</evidence>
<keyword evidence="12" id="KW-1185">Reference proteome</keyword>
<dbReference type="InterPro" id="IPR037066">
    <property type="entry name" value="Plug_dom_sf"/>
</dbReference>
<dbReference type="Pfam" id="PF13715">
    <property type="entry name" value="CarbopepD_reg_2"/>
    <property type="match status" value="1"/>
</dbReference>
<keyword evidence="5" id="KW-0732">Signal</keyword>
<dbReference type="SUPFAM" id="SSF49464">
    <property type="entry name" value="Carboxypeptidase regulatory domain-like"/>
    <property type="match status" value="1"/>
</dbReference>
<reference evidence="11 12" key="1">
    <citation type="submission" date="2021-05" db="EMBL/GenBank/DDBJ databases">
        <title>A Polyphasic approach of four new species of the genus Ohtaekwangia: Ohtaekwangia histidinii sp. nov., Ohtaekwangia cretensis sp. nov., Ohtaekwangia indiensis sp. nov., Ohtaekwangia reichenbachii sp. nov. from diverse environment.</title>
        <authorList>
            <person name="Octaviana S."/>
        </authorList>
    </citation>
    <scope>NUCLEOTIDE SEQUENCE [LARGE SCALE GENOMIC DNA]</scope>
    <source>
        <strain evidence="11 12">PWU5</strain>
    </source>
</reference>
<dbReference type="Pfam" id="PF14905">
    <property type="entry name" value="OMP_b-brl_3"/>
    <property type="match status" value="1"/>
</dbReference>
<dbReference type="InterPro" id="IPR012910">
    <property type="entry name" value="Plug_dom"/>
</dbReference>
<evidence type="ECO:0000256" key="6">
    <source>
        <dbReference type="ARBA" id="ARBA00023136"/>
    </source>
</evidence>
<dbReference type="AlphaFoldDB" id="A0AAP2E3K6"/>
<protein>
    <submittedName>
        <fullName evidence="11">TonB-dependent receptor</fullName>
    </submittedName>
</protein>
<evidence type="ECO:0000259" key="10">
    <source>
        <dbReference type="Pfam" id="PF14905"/>
    </source>
</evidence>
<evidence type="ECO:0000256" key="2">
    <source>
        <dbReference type="ARBA" id="ARBA00022448"/>
    </source>
</evidence>
<evidence type="ECO:0000256" key="1">
    <source>
        <dbReference type="ARBA" id="ARBA00004571"/>
    </source>
</evidence>
<dbReference type="Gene3D" id="2.60.40.1120">
    <property type="entry name" value="Carboxypeptidase-like, regulatory domain"/>
    <property type="match status" value="1"/>
</dbReference>
<keyword evidence="11" id="KW-0675">Receptor</keyword>
<keyword evidence="7 8" id="KW-0998">Cell outer membrane</keyword>
<comment type="caution">
    <text evidence="11">The sequence shown here is derived from an EMBL/GenBank/DDBJ whole genome shotgun (WGS) entry which is preliminary data.</text>
</comment>
<evidence type="ECO:0000256" key="8">
    <source>
        <dbReference type="PROSITE-ProRule" id="PRU01360"/>
    </source>
</evidence>
<keyword evidence="2 8" id="KW-0813">Transport</keyword>
<keyword evidence="4 8" id="KW-0812">Transmembrane</keyword>
<evidence type="ECO:0000256" key="7">
    <source>
        <dbReference type="ARBA" id="ARBA00023237"/>
    </source>
</evidence>
<accession>A0AAP2E3K6</accession>
<dbReference type="PROSITE" id="PS52016">
    <property type="entry name" value="TONB_DEPENDENT_REC_3"/>
    <property type="match status" value="1"/>
</dbReference>
<evidence type="ECO:0000313" key="11">
    <source>
        <dbReference type="EMBL" id="MBT1711459.1"/>
    </source>
</evidence>
<comment type="subcellular location">
    <subcellularLocation>
        <location evidence="1 8">Cell outer membrane</location>
        <topology evidence="1 8">Multi-pass membrane protein</topology>
    </subcellularLocation>
</comment>
<feature type="domain" description="TonB-dependent receptor plug" evidence="9">
    <location>
        <begin position="118"/>
        <end position="220"/>
    </location>
</feature>
<feature type="domain" description="Outer membrane protein beta-barrel" evidence="10">
    <location>
        <begin position="562"/>
        <end position="676"/>
    </location>
</feature>
<dbReference type="InterPro" id="IPR036942">
    <property type="entry name" value="Beta-barrel_TonB_sf"/>
</dbReference>
<dbReference type="GO" id="GO:0015344">
    <property type="term" value="F:siderophore uptake transmembrane transporter activity"/>
    <property type="evidence" value="ECO:0007669"/>
    <property type="project" value="TreeGrafter"/>
</dbReference>
<keyword evidence="3 8" id="KW-1134">Transmembrane beta strand</keyword>
<dbReference type="Pfam" id="PF07715">
    <property type="entry name" value="Plug"/>
    <property type="match status" value="1"/>
</dbReference>
<dbReference type="Proteomes" id="UP001319080">
    <property type="component" value="Unassembled WGS sequence"/>
</dbReference>
<dbReference type="PANTHER" id="PTHR30069">
    <property type="entry name" value="TONB-DEPENDENT OUTER MEMBRANE RECEPTOR"/>
    <property type="match status" value="1"/>
</dbReference>
<dbReference type="Gene3D" id="2.170.130.10">
    <property type="entry name" value="TonB-dependent receptor, plug domain"/>
    <property type="match status" value="1"/>
</dbReference>
<proteinExistence type="inferred from homology"/>
<name>A0AAP2E3K6_9BACT</name>
<dbReference type="EMBL" id="JAHESE010000034">
    <property type="protein sequence ID" value="MBT1711459.1"/>
    <property type="molecule type" value="Genomic_DNA"/>
</dbReference>
<dbReference type="InterPro" id="IPR041700">
    <property type="entry name" value="OMP_b-brl_3"/>
</dbReference>
<dbReference type="GO" id="GO:0044718">
    <property type="term" value="P:siderophore transmembrane transport"/>
    <property type="evidence" value="ECO:0007669"/>
    <property type="project" value="TreeGrafter"/>
</dbReference>
<dbReference type="InterPro" id="IPR008969">
    <property type="entry name" value="CarboxyPept-like_regulatory"/>
</dbReference>
<dbReference type="Gene3D" id="2.40.170.20">
    <property type="entry name" value="TonB-dependent receptor, beta-barrel domain"/>
    <property type="match status" value="1"/>
</dbReference>
<dbReference type="PANTHER" id="PTHR30069:SF29">
    <property type="entry name" value="HEMOGLOBIN AND HEMOGLOBIN-HAPTOGLOBIN-BINDING PROTEIN 1-RELATED"/>
    <property type="match status" value="1"/>
</dbReference>
<comment type="similarity">
    <text evidence="8">Belongs to the TonB-dependent receptor family.</text>
</comment>
<evidence type="ECO:0000256" key="5">
    <source>
        <dbReference type="ARBA" id="ARBA00022729"/>
    </source>
</evidence>